<reference evidence="1" key="1">
    <citation type="submission" date="2020-11" db="EMBL/GenBank/DDBJ databases">
        <authorList>
            <consortium name="DOE Joint Genome Institute"/>
            <person name="Ahrendt S."/>
            <person name="Riley R."/>
            <person name="Andreopoulos W."/>
            <person name="Labutti K."/>
            <person name="Pangilinan J."/>
            <person name="Ruiz-Duenas F.J."/>
            <person name="Barrasa J.M."/>
            <person name="Sanchez-Garcia M."/>
            <person name="Camarero S."/>
            <person name="Miyauchi S."/>
            <person name="Serrano A."/>
            <person name="Linde D."/>
            <person name="Babiker R."/>
            <person name="Drula E."/>
            <person name="Ayuso-Fernandez I."/>
            <person name="Pacheco R."/>
            <person name="Padilla G."/>
            <person name="Ferreira P."/>
            <person name="Barriuso J."/>
            <person name="Kellner H."/>
            <person name="Castanera R."/>
            <person name="Alfaro M."/>
            <person name="Ramirez L."/>
            <person name="Pisabarro A.G."/>
            <person name="Kuo A."/>
            <person name="Tritt A."/>
            <person name="Lipzen A."/>
            <person name="He G."/>
            <person name="Yan M."/>
            <person name="Ng V."/>
            <person name="Cullen D."/>
            <person name="Martin F."/>
            <person name="Rosso M.-N."/>
            <person name="Henrissat B."/>
            <person name="Hibbett D."/>
            <person name="Martinez A.T."/>
            <person name="Grigoriev I.V."/>
        </authorList>
    </citation>
    <scope>NUCLEOTIDE SEQUENCE</scope>
    <source>
        <strain evidence="1">CBS 247.69</strain>
    </source>
</reference>
<dbReference type="EMBL" id="MU150304">
    <property type="protein sequence ID" value="KAF9460113.1"/>
    <property type="molecule type" value="Genomic_DNA"/>
</dbReference>
<dbReference type="AlphaFoldDB" id="A0A9P5XYS2"/>
<organism evidence="1 2">
    <name type="scientific">Collybia nuda</name>
    <dbReference type="NCBI Taxonomy" id="64659"/>
    <lineage>
        <taxon>Eukaryota</taxon>
        <taxon>Fungi</taxon>
        <taxon>Dikarya</taxon>
        <taxon>Basidiomycota</taxon>
        <taxon>Agaricomycotina</taxon>
        <taxon>Agaricomycetes</taxon>
        <taxon>Agaricomycetidae</taxon>
        <taxon>Agaricales</taxon>
        <taxon>Tricholomatineae</taxon>
        <taxon>Clitocybaceae</taxon>
        <taxon>Collybia</taxon>
    </lineage>
</organism>
<accession>A0A9P5XYS2</accession>
<dbReference type="Proteomes" id="UP000807353">
    <property type="component" value="Unassembled WGS sequence"/>
</dbReference>
<protein>
    <submittedName>
        <fullName evidence="1">Uncharacterized protein</fullName>
    </submittedName>
</protein>
<name>A0A9P5XYS2_9AGAR</name>
<proteinExistence type="predicted"/>
<sequence length="129" mass="13911">MPIVKVSIWMTHVQTLIFSTLASDIPFIFNICRLVVIFTPDTVFIAADLSFMISCTLIPCCCSSSTVSKKGTSSSSLGLGAREGGADLKSQGTRPFIPRSCDDVDIACIGSLEGRSCMRSCPSRMYKTL</sequence>
<gene>
    <name evidence="1" type="ORF">BDZ94DRAFT_1266693</name>
</gene>
<evidence type="ECO:0000313" key="1">
    <source>
        <dbReference type="EMBL" id="KAF9460113.1"/>
    </source>
</evidence>
<evidence type="ECO:0000313" key="2">
    <source>
        <dbReference type="Proteomes" id="UP000807353"/>
    </source>
</evidence>
<comment type="caution">
    <text evidence="1">The sequence shown here is derived from an EMBL/GenBank/DDBJ whole genome shotgun (WGS) entry which is preliminary data.</text>
</comment>
<keyword evidence="2" id="KW-1185">Reference proteome</keyword>